<proteinExistence type="predicted"/>
<dbReference type="InterPro" id="IPR042104">
    <property type="entry name" value="PKS_dehydratase_sf"/>
</dbReference>
<dbReference type="CDD" id="cd00833">
    <property type="entry name" value="PKS"/>
    <property type="match status" value="1"/>
</dbReference>
<evidence type="ECO:0000313" key="9">
    <source>
        <dbReference type="EMBL" id="KAK0510435.1"/>
    </source>
</evidence>
<evidence type="ECO:0000259" key="7">
    <source>
        <dbReference type="PROSITE" id="PS52004"/>
    </source>
</evidence>
<dbReference type="Pfam" id="PF00975">
    <property type="entry name" value="Thioesterase"/>
    <property type="match status" value="1"/>
</dbReference>
<dbReference type="InterPro" id="IPR016039">
    <property type="entry name" value="Thiolase-like"/>
</dbReference>
<dbReference type="InterPro" id="IPR014030">
    <property type="entry name" value="Ketoacyl_synth_N"/>
</dbReference>
<sequence length="1940" mass="212546">MQDKVDIFLFGDQTYQIGSELSQLACICDDPIVKSFLSRAYEALRFEIAELPESRRQQFSSLPSLPKLLAIPSQGPAHVAINQALTCIYHLASFIRHCGLTRGSYPCASNTFVVGLCTGALAAAAVSCCHSLSELLHVAVYTVRVAFRVGLNATDTADSIERSDSPTEAWSYVFSEKLHLPPTSRLYVSEVAAHGVSVSGPPSNLRQFQRNSASQGLHISPLQIQAPYHAPHLYDKHNFASLLSSSEDLSSYSTYIPVLSTCSGKLRRASDLTQAFRAAVADILINRIDLNLMYEGISFLTRMAQDSQILVHLIGTSAGKALMRTLSENPQRIPSHKLPENDLHAPSPSSQSLATPVLSTASPTTVDGKSRIAILGMSGRFPNADGLSEFWDVLAKGLDVHSIAPSSRWDTATHVDVSGKRKNTSATTYGCWLKRPDLFDPKIFNISPREAPQIDPAQRLALLTAYEAIEQAGIVPDGSQSTQKDRVGVFFGVTSNDWMETNSAQDIDAYFIPGGNRAFIPGRINYCFKFSGPGYSVDTACSSSLAAIHTTCNSLWQRDVDTAIAGGTNILTNPDFTAGLDRGHFLSRTGNCKIFDDLADGYCRGEGAGTVVLKRLDDALLDTDPILGVICDVSTNHNAEAQSITRPCVDAQKNIFRNIIDNTCIEPYDISYVEMHGTGTQAGDAGEMESVLEILAPPSARRKPRSDAQPLYLGSAKANNGHGEAAAGVSSLIKSLLMMENHMIPPHCGIKTRVNHRFPTDFRNRGAHIPAKGIPWLRSGITTRKIFLNKFHPARAFYDRSSHFSSGDCIGEISDSIETQYGSTAVSPGYLLNRYEPSTRAFAALERGDGSTRAKTTPTILFAFTGQGSLCAGMGEKLLNNFSHFRADIDRLDHVAQRLGFPSVRPLIEASNYRIDESDLEVQPYTEGLSCEFACFNSMKDSVISGESHAIHRVRECLGNSSIKATELSVPYAYHSTQVEPVLADLEQLASGVSFRKPLVPVICLLHGQVVTEGGTFGPKYLASHCRNPVDMVSGLNAAQASQILDENTITLEIGPQSVVSAMIKTSLGQQMRTFVSSQRGQEMWPLLTVALSTLYTAGASISWAEYQRDFPMSHRVLRLPAYSWDLQSYWIGYRNDWSLRKGDPLPAQQENEHKPLESTTIHTVVKEEFSNHAGVLVLEADISRPDLSKFVQGHKVNGIPLCTPSVYADIVLTAARYLIDKYRPEQKEMVVDVSDMTIVRALVAHGQDPQLLRVSLDVDWPSEIMKCQFSSTNHQTQKSKEHGHCILHLKDQAEELASLKVQAAYATSSLSRLRQGLLEGKTYRFNRSMIYKMVAAVAEFDCNYRAINDIILDSDVLEACGNVNYNCSDEGSFHTHPAILDALSQVGGFVMNANDSADLDKEVYVNHGWRSFEMFEPISAGKSYQTHVKMEPRQDDLWEGDIMVFKAGRVVACFKGITLQGVAKRALHFILSREAPSKPDTEIKAMGSPTPIPASAPNDSLSHTIAQPPSTIQNNEGRDPKCNDEVVPIPRDPTPLDLQESKSSRKTQQALEIIAEESGIAMSDIQDESNFIAMGIDSLLVLILVERFKEDLQLDIPTSLIMTETVKGLKDHLGGDTRLDEETSSPKYSPTSTLTPDHDSVEGLSPLPKSLPTTPETPSFALDPQKLPCPPATSVVLQGDPNKAAKTLILFPDGAGSASSYIHLPRISPSIAVIGLNSPFIKSPSSMSSYNLFSLMTAYLDELRHRQPYGPYHLAGWSSGGILAYRAAQLLLEQGEEVTQLVLIDSPAPLNGLDRLPEAWYDHGASKNLFGGLVPRTGPKAQKEAIERVMARFRVTIEMLHDYRAEPLPIGCGVDVSVIWAVEAALEKRDVEEMVADEGDSEGLRFLMDRKVDLGTRGWEKLVPEGRMAVEAMEGASHFSMMRDAHAKGLAEIIRRTLR</sequence>
<dbReference type="Gene3D" id="3.10.129.110">
    <property type="entry name" value="Polyketide synthase dehydratase"/>
    <property type="match status" value="1"/>
</dbReference>
<dbReference type="SUPFAM" id="SSF53474">
    <property type="entry name" value="alpha/beta-Hydrolases"/>
    <property type="match status" value="1"/>
</dbReference>
<dbReference type="SUPFAM" id="SSF53901">
    <property type="entry name" value="Thiolase-like"/>
    <property type="match status" value="1"/>
</dbReference>
<feature type="region of interest" description="C-terminal hotdog fold" evidence="4">
    <location>
        <begin position="1323"/>
        <end position="1469"/>
    </location>
</feature>
<keyword evidence="1" id="KW-0596">Phosphopantetheine</keyword>
<dbReference type="InterPro" id="IPR014043">
    <property type="entry name" value="Acyl_transferase_dom"/>
</dbReference>
<feature type="active site" description="Proton donor; for dehydratase activity" evidence="4">
    <location>
        <position position="1382"/>
    </location>
</feature>
<dbReference type="EMBL" id="JAFEKC020000015">
    <property type="protein sequence ID" value="KAK0510435.1"/>
    <property type="molecule type" value="Genomic_DNA"/>
</dbReference>
<organism evidence="9 10">
    <name type="scientific">Cladonia borealis</name>
    <dbReference type="NCBI Taxonomy" id="184061"/>
    <lineage>
        <taxon>Eukaryota</taxon>
        <taxon>Fungi</taxon>
        <taxon>Dikarya</taxon>
        <taxon>Ascomycota</taxon>
        <taxon>Pezizomycotina</taxon>
        <taxon>Lecanoromycetes</taxon>
        <taxon>OSLEUM clade</taxon>
        <taxon>Lecanoromycetidae</taxon>
        <taxon>Lecanorales</taxon>
        <taxon>Lecanorineae</taxon>
        <taxon>Cladoniaceae</taxon>
        <taxon>Cladonia</taxon>
    </lineage>
</organism>
<dbReference type="Pfam" id="PF00109">
    <property type="entry name" value="ketoacyl-synt"/>
    <property type="match status" value="1"/>
</dbReference>
<evidence type="ECO:0008006" key="11">
    <source>
        <dbReference type="Google" id="ProtNLM"/>
    </source>
</evidence>
<feature type="region of interest" description="N-terminal hotdog fold" evidence="4">
    <location>
        <begin position="1163"/>
        <end position="1297"/>
    </location>
</feature>
<dbReference type="SMART" id="SM00827">
    <property type="entry name" value="PKS_AT"/>
    <property type="match status" value="1"/>
</dbReference>
<dbReference type="InterPro" id="IPR001031">
    <property type="entry name" value="Thioesterase"/>
</dbReference>
<feature type="region of interest" description="Disordered" evidence="5">
    <location>
        <begin position="1613"/>
        <end position="1666"/>
    </location>
</feature>
<feature type="compositionally biased region" description="Polar residues" evidence="5">
    <location>
        <begin position="347"/>
        <end position="362"/>
    </location>
</feature>
<dbReference type="Pfam" id="PF14765">
    <property type="entry name" value="PS-DH"/>
    <property type="match status" value="1"/>
</dbReference>
<dbReference type="InterPro" id="IPR020841">
    <property type="entry name" value="PKS_Beta-ketoAc_synthase_dom"/>
</dbReference>
<feature type="domain" description="Carrier" evidence="6">
    <location>
        <begin position="1542"/>
        <end position="1621"/>
    </location>
</feature>
<dbReference type="InterPro" id="IPR049900">
    <property type="entry name" value="PKS_mFAS_DH"/>
</dbReference>
<keyword evidence="10" id="KW-1185">Reference proteome</keyword>
<dbReference type="PROSITE" id="PS52019">
    <property type="entry name" value="PKS_MFAS_DH"/>
    <property type="match status" value="1"/>
</dbReference>
<evidence type="ECO:0000259" key="6">
    <source>
        <dbReference type="PROSITE" id="PS50075"/>
    </source>
</evidence>
<dbReference type="InterPro" id="IPR009081">
    <property type="entry name" value="PP-bd_ACP"/>
</dbReference>
<dbReference type="InterPro" id="IPR049551">
    <property type="entry name" value="PKS_DH_C"/>
</dbReference>
<keyword evidence="3" id="KW-0808">Transferase</keyword>
<dbReference type="PROSITE" id="PS50075">
    <property type="entry name" value="CARRIER"/>
    <property type="match status" value="1"/>
</dbReference>
<dbReference type="InterPro" id="IPR014031">
    <property type="entry name" value="Ketoacyl_synth_C"/>
</dbReference>
<dbReference type="Gene3D" id="3.40.50.1820">
    <property type="entry name" value="alpha/beta hydrolase"/>
    <property type="match status" value="1"/>
</dbReference>
<dbReference type="PANTHER" id="PTHR43775">
    <property type="entry name" value="FATTY ACID SYNTHASE"/>
    <property type="match status" value="1"/>
</dbReference>
<dbReference type="SUPFAM" id="SSF52151">
    <property type="entry name" value="FabD/lysophospholipase-like"/>
    <property type="match status" value="1"/>
</dbReference>
<dbReference type="Gene3D" id="3.40.47.10">
    <property type="match status" value="1"/>
</dbReference>
<dbReference type="Proteomes" id="UP001166286">
    <property type="component" value="Unassembled WGS sequence"/>
</dbReference>
<dbReference type="GO" id="GO:0044550">
    <property type="term" value="P:secondary metabolite biosynthetic process"/>
    <property type="evidence" value="ECO:0007669"/>
    <property type="project" value="TreeGrafter"/>
</dbReference>
<dbReference type="SUPFAM" id="SSF47336">
    <property type="entry name" value="ACP-like"/>
    <property type="match status" value="1"/>
</dbReference>
<dbReference type="InterPro" id="IPR036736">
    <property type="entry name" value="ACP-like_sf"/>
</dbReference>
<evidence type="ECO:0000256" key="5">
    <source>
        <dbReference type="SAM" id="MobiDB-lite"/>
    </source>
</evidence>
<feature type="region of interest" description="Disordered" evidence="5">
    <location>
        <begin position="1480"/>
        <end position="1549"/>
    </location>
</feature>
<feature type="active site" description="Proton acceptor; for dehydratase activity" evidence="4">
    <location>
        <position position="1195"/>
    </location>
</feature>
<dbReference type="Pfam" id="PF02801">
    <property type="entry name" value="Ketoacyl-synt_C"/>
    <property type="match status" value="1"/>
</dbReference>
<evidence type="ECO:0000256" key="3">
    <source>
        <dbReference type="ARBA" id="ARBA00022679"/>
    </source>
</evidence>
<evidence type="ECO:0000256" key="1">
    <source>
        <dbReference type="ARBA" id="ARBA00022450"/>
    </source>
</evidence>
<feature type="compositionally biased region" description="Polar residues" evidence="5">
    <location>
        <begin position="1498"/>
        <end position="1516"/>
    </location>
</feature>
<reference evidence="9" key="1">
    <citation type="submission" date="2023-03" db="EMBL/GenBank/DDBJ databases">
        <title>Complete genome of Cladonia borealis.</title>
        <authorList>
            <person name="Park H."/>
        </authorList>
    </citation>
    <scope>NUCLEOTIDE SEQUENCE</scope>
    <source>
        <strain evidence="9">ANT050790</strain>
    </source>
</reference>
<feature type="domain" description="Ketosynthase family 3 (KS3)" evidence="7">
    <location>
        <begin position="369"/>
        <end position="785"/>
    </location>
</feature>
<dbReference type="InterPro" id="IPR016035">
    <property type="entry name" value="Acyl_Trfase/lysoPLipase"/>
</dbReference>
<dbReference type="Gene3D" id="3.30.70.3290">
    <property type="match status" value="1"/>
</dbReference>
<protein>
    <recommendedName>
        <fullName evidence="11">Polyketide synthase</fullName>
    </recommendedName>
</protein>
<dbReference type="InterPro" id="IPR001227">
    <property type="entry name" value="Ac_transferase_dom_sf"/>
</dbReference>
<dbReference type="GO" id="GO:0004312">
    <property type="term" value="F:fatty acid synthase activity"/>
    <property type="evidence" value="ECO:0007669"/>
    <property type="project" value="TreeGrafter"/>
</dbReference>
<comment type="caution">
    <text evidence="9">The sequence shown here is derived from an EMBL/GenBank/DDBJ whole genome shotgun (WGS) entry which is preliminary data.</text>
</comment>
<dbReference type="FunFam" id="3.10.129.110:FF:000001">
    <property type="entry name" value="Sterigmatocystin biosynthesis polyketide synthase"/>
    <property type="match status" value="1"/>
</dbReference>
<dbReference type="PROSITE" id="PS52004">
    <property type="entry name" value="KS3_2"/>
    <property type="match status" value="1"/>
</dbReference>
<dbReference type="Pfam" id="PF00550">
    <property type="entry name" value="PP-binding"/>
    <property type="match status" value="1"/>
</dbReference>
<dbReference type="Gene3D" id="3.40.366.10">
    <property type="entry name" value="Malonyl-Coenzyme A Acyl Carrier Protein, domain 2"/>
    <property type="match status" value="2"/>
</dbReference>
<feature type="compositionally biased region" description="Polar residues" evidence="5">
    <location>
        <begin position="1626"/>
        <end position="1636"/>
    </location>
</feature>
<keyword evidence="2" id="KW-0597">Phosphoprotein</keyword>
<dbReference type="InterPro" id="IPR050091">
    <property type="entry name" value="PKS_NRPS_Biosynth_Enz"/>
</dbReference>
<evidence type="ECO:0000256" key="4">
    <source>
        <dbReference type="PROSITE-ProRule" id="PRU01363"/>
    </source>
</evidence>
<dbReference type="GO" id="GO:0006633">
    <property type="term" value="P:fatty acid biosynthetic process"/>
    <property type="evidence" value="ECO:0007669"/>
    <property type="project" value="TreeGrafter"/>
</dbReference>
<evidence type="ECO:0000313" key="10">
    <source>
        <dbReference type="Proteomes" id="UP001166286"/>
    </source>
</evidence>
<evidence type="ECO:0000259" key="8">
    <source>
        <dbReference type="PROSITE" id="PS52019"/>
    </source>
</evidence>
<dbReference type="InterPro" id="IPR032088">
    <property type="entry name" value="SAT"/>
</dbReference>
<dbReference type="Pfam" id="PF16073">
    <property type="entry name" value="SAT"/>
    <property type="match status" value="1"/>
</dbReference>
<name>A0AA39V7K2_9LECA</name>
<dbReference type="Gene3D" id="1.10.1200.10">
    <property type="entry name" value="ACP-like"/>
    <property type="match status" value="1"/>
</dbReference>
<dbReference type="NCBIfam" id="TIGR04532">
    <property type="entry name" value="PT_fungal_PKS"/>
    <property type="match status" value="1"/>
</dbReference>
<feature type="region of interest" description="Disordered" evidence="5">
    <location>
        <begin position="331"/>
        <end position="362"/>
    </location>
</feature>
<dbReference type="SMART" id="SM00825">
    <property type="entry name" value="PKS_KS"/>
    <property type="match status" value="1"/>
</dbReference>
<dbReference type="InterPro" id="IPR029058">
    <property type="entry name" value="AB_hydrolase_fold"/>
</dbReference>
<dbReference type="PANTHER" id="PTHR43775:SF40">
    <property type="entry name" value="NORSOLORINIC ACID SYNTHASE STCA"/>
    <property type="match status" value="1"/>
</dbReference>
<feature type="domain" description="PKS/mFAS DH" evidence="8">
    <location>
        <begin position="1163"/>
        <end position="1469"/>
    </location>
</feature>
<feature type="compositionally biased region" description="Low complexity" evidence="5">
    <location>
        <begin position="1645"/>
        <end position="1660"/>
    </location>
</feature>
<gene>
    <name evidence="9" type="ORF">JMJ35_006867</name>
</gene>
<evidence type="ECO:0000256" key="2">
    <source>
        <dbReference type="ARBA" id="ARBA00022553"/>
    </source>
</evidence>
<feature type="compositionally biased region" description="Basic and acidic residues" evidence="5">
    <location>
        <begin position="1613"/>
        <end position="1622"/>
    </location>
</feature>
<accession>A0AA39V7K2</accession>
<dbReference type="InterPro" id="IPR030918">
    <property type="entry name" value="PT_fungal_PKS"/>
</dbReference>